<reference evidence="1" key="1">
    <citation type="submission" date="2020-04" db="EMBL/GenBank/DDBJ databases">
        <authorList>
            <person name="Sombolestani A."/>
        </authorList>
    </citation>
    <scope>NUCLEOTIDE SEQUENCE</scope>
    <source>
        <strain evidence="1">LMG 27748</strain>
    </source>
</reference>
<keyword evidence="2" id="KW-1185">Reference proteome</keyword>
<comment type="caution">
    <text evidence="1">The sequence shown here is derived from an EMBL/GenBank/DDBJ whole genome shotgun (WGS) entry which is preliminary data.</text>
</comment>
<proteinExistence type="predicted"/>
<organism evidence="1 2">
    <name type="scientific">Gluconobacter cerevisiae</name>
    <dbReference type="NCBI Taxonomy" id="1379734"/>
    <lineage>
        <taxon>Bacteria</taxon>
        <taxon>Pseudomonadati</taxon>
        <taxon>Pseudomonadota</taxon>
        <taxon>Alphaproteobacteria</taxon>
        <taxon>Acetobacterales</taxon>
        <taxon>Acetobacteraceae</taxon>
        <taxon>Gluconobacter</taxon>
    </lineage>
</organism>
<name>A0ABR9YEW9_9PROT</name>
<dbReference type="RefSeq" id="WP_194255588.1">
    <property type="nucleotide sequence ID" value="NZ_JABCQO010000008.1"/>
</dbReference>
<accession>A0ABR9YEW9</accession>
<protein>
    <submittedName>
        <fullName evidence="1">Uncharacterized protein</fullName>
    </submittedName>
</protein>
<dbReference type="EMBL" id="JABCQO010000008">
    <property type="protein sequence ID" value="MBF0877215.1"/>
    <property type="molecule type" value="Genomic_DNA"/>
</dbReference>
<reference evidence="1" key="2">
    <citation type="submission" date="2020-11" db="EMBL/GenBank/DDBJ databases">
        <title>Description of novel Gluconobacter species.</title>
        <authorList>
            <person name="Cleenwerck I."/>
            <person name="Cnockaert M."/>
            <person name="Borremans W."/>
            <person name="Wieme A.D."/>
            <person name="De Vuyst L."/>
            <person name="Vandamme P."/>
        </authorList>
    </citation>
    <scope>NUCLEOTIDE SEQUENCE</scope>
    <source>
        <strain evidence="1">LMG 27748</strain>
    </source>
</reference>
<dbReference type="Proteomes" id="UP000630952">
    <property type="component" value="Unassembled WGS sequence"/>
</dbReference>
<sequence length="59" mass="6814">MSDVIRNTEIKCDVLEALQQQGMARKEKHGVSPGERVDRVLYELNRMGWTIVRKGARDE</sequence>
<evidence type="ECO:0000313" key="1">
    <source>
        <dbReference type="EMBL" id="MBF0877215.1"/>
    </source>
</evidence>
<gene>
    <name evidence="1" type="ORF">HKD21_10195</name>
</gene>
<evidence type="ECO:0000313" key="2">
    <source>
        <dbReference type="Proteomes" id="UP000630952"/>
    </source>
</evidence>